<dbReference type="PANTHER" id="PTHR43963">
    <property type="entry name" value="CARBONYL REDUCTASE 1-RELATED"/>
    <property type="match status" value="1"/>
</dbReference>
<evidence type="ECO:0000256" key="5">
    <source>
        <dbReference type="SAM" id="SignalP"/>
    </source>
</evidence>
<dbReference type="SUPFAM" id="SSF51735">
    <property type="entry name" value="NAD(P)-binding Rossmann-fold domains"/>
    <property type="match status" value="1"/>
</dbReference>
<evidence type="ECO:0000256" key="3">
    <source>
        <dbReference type="ARBA" id="ARBA00023002"/>
    </source>
</evidence>
<dbReference type="EMBL" id="JBBJCI010000362">
    <property type="protein sequence ID" value="KAK7233316.1"/>
    <property type="molecule type" value="Genomic_DNA"/>
</dbReference>
<organism evidence="6 7">
    <name type="scientific">Aureococcus anophagefferens</name>
    <name type="common">Harmful bloom alga</name>
    <dbReference type="NCBI Taxonomy" id="44056"/>
    <lineage>
        <taxon>Eukaryota</taxon>
        <taxon>Sar</taxon>
        <taxon>Stramenopiles</taxon>
        <taxon>Ochrophyta</taxon>
        <taxon>Pelagophyceae</taxon>
        <taxon>Pelagomonadales</taxon>
        <taxon>Pelagomonadaceae</taxon>
        <taxon>Aureococcus</taxon>
    </lineage>
</organism>
<dbReference type="PRINTS" id="PR00081">
    <property type="entry name" value="GDHRDH"/>
</dbReference>
<proteinExistence type="inferred from homology"/>
<protein>
    <submittedName>
        <fullName evidence="6">Short chain dehydrogenase</fullName>
    </submittedName>
</protein>
<dbReference type="InterPro" id="IPR002347">
    <property type="entry name" value="SDR_fam"/>
</dbReference>
<evidence type="ECO:0000256" key="1">
    <source>
        <dbReference type="ARBA" id="ARBA00006484"/>
    </source>
</evidence>
<dbReference type="Pfam" id="PF00106">
    <property type="entry name" value="adh_short"/>
    <property type="match status" value="1"/>
</dbReference>
<name>A0ABR1FM41_AURAN</name>
<dbReference type="Gene3D" id="3.40.50.720">
    <property type="entry name" value="NAD(P)-binding Rossmann-like Domain"/>
    <property type="match status" value="1"/>
</dbReference>
<comment type="similarity">
    <text evidence="1 4">Belongs to the short-chain dehydrogenases/reductases (SDR) family.</text>
</comment>
<dbReference type="PANTHER" id="PTHR43963:SF6">
    <property type="entry name" value="CHAIN DEHYDROGENASE FAMILY PROTEIN, PUTATIVE (AFU_ORTHOLOGUE AFUA_3G15350)-RELATED"/>
    <property type="match status" value="1"/>
</dbReference>
<dbReference type="InterPro" id="IPR036291">
    <property type="entry name" value="NAD(P)-bd_dom_sf"/>
</dbReference>
<comment type="caution">
    <text evidence="6">The sequence shown here is derived from an EMBL/GenBank/DDBJ whole genome shotgun (WGS) entry which is preliminary data.</text>
</comment>
<accession>A0ABR1FM41</accession>
<dbReference type="InterPro" id="IPR020904">
    <property type="entry name" value="Sc_DH/Rdtase_CS"/>
</dbReference>
<evidence type="ECO:0000313" key="7">
    <source>
        <dbReference type="Proteomes" id="UP001363151"/>
    </source>
</evidence>
<keyword evidence="7" id="KW-1185">Reference proteome</keyword>
<keyword evidence="2" id="KW-0521">NADP</keyword>
<evidence type="ECO:0000256" key="4">
    <source>
        <dbReference type="RuleBase" id="RU000363"/>
    </source>
</evidence>
<sequence>MRAAFVALCFAAVAPGIAGLAMGGERYFATRVALVTGANKGIGFEIAKGLAKARFTVVLGCRDTGLGDAAARDLRTNYGLEVAVARLDLTEPASWAACVASIEASFGRLDLLVNNAAVCFNDPTLFGRVAHTPFVRQARLTIETNFFGTLGLTRACLPLLRLSAKDAASPRIVNLASAAGRLSIVKSPELRAAVSDANLEISALEDLMRSFVAAVEAGTHEAAGWPNTCYGVSKVGIIAMTRALARAEPDVMVNAVDPGFCKTDQNAHRGRDPASLGAATTIHLAGIPFCEPVSGKFFAQDKREVDWLAT</sequence>
<dbReference type="Proteomes" id="UP001363151">
    <property type="component" value="Unassembled WGS sequence"/>
</dbReference>
<feature type="chain" id="PRO_5046459268" evidence="5">
    <location>
        <begin position="20"/>
        <end position="310"/>
    </location>
</feature>
<feature type="signal peptide" evidence="5">
    <location>
        <begin position="1"/>
        <end position="19"/>
    </location>
</feature>
<reference evidence="6 7" key="1">
    <citation type="submission" date="2024-03" db="EMBL/GenBank/DDBJ databases">
        <title>Aureococcus anophagefferens CCMP1851 and Kratosvirus quantuckense: Draft genome of a second virus-susceptible host strain in the model system.</title>
        <authorList>
            <person name="Chase E."/>
            <person name="Truchon A.R."/>
            <person name="Schepens W."/>
            <person name="Wilhelm S.W."/>
        </authorList>
    </citation>
    <scope>NUCLEOTIDE SEQUENCE [LARGE SCALE GENOMIC DNA]</scope>
    <source>
        <strain evidence="6 7">CCMP1851</strain>
    </source>
</reference>
<gene>
    <name evidence="6" type="ORF">SO694_00109040</name>
</gene>
<dbReference type="PROSITE" id="PS00061">
    <property type="entry name" value="ADH_SHORT"/>
    <property type="match status" value="1"/>
</dbReference>
<evidence type="ECO:0000256" key="2">
    <source>
        <dbReference type="ARBA" id="ARBA00022857"/>
    </source>
</evidence>
<evidence type="ECO:0000313" key="6">
    <source>
        <dbReference type="EMBL" id="KAK7233316.1"/>
    </source>
</evidence>
<keyword evidence="3" id="KW-0560">Oxidoreductase</keyword>
<dbReference type="PRINTS" id="PR00080">
    <property type="entry name" value="SDRFAMILY"/>
</dbReference>
<keyword evidence="5" id="KW-0732">Signal</keyword>